<name>A0A2P8DRZ1_9ACTN</name>
<reference evidence="1 2" key="1">
    <citation type="submission" date="2018-03" db="EMBL/GenBank/DDBJ databases">
        <title>Genomic Encyclopedia of Archaeal and Bacterial Type Strains, Phase II (KMG-II): from individual species to whole genera.</title>
        <authorList>
            <person name="Goeker M."/>
        </authorList>
    </citation>
    <scope>NUCLEOTIDE SEQUENCE [LARGE SCALE GENOMIC DNA]</scope>
    <source>
        <strain evidence="1 2">DSM 45312</strain>
    </source>
</reference>
<dbReference type="EMBL" id="PYGA01000002">
    <property type="protein sequence ID" value="PSK99977.1"/>
    <property type="molecule type" value="Genomic_DNA"/>
</dbReference>
<dbReference type="Gene3D" id="3.40.630.30">
    <property type="match status" value="1"/>
</dbReference>
<organism evidence="1 2">
    <name type="scientific">Murinocardiopsis flavida</name>
    <dbReference type="NCBI Taxonomy" id="645275"/>
    <lineage>
        <taxon>Bacteria</taxon>
        <taxon>Bacillati</taxon>
        <taxon>Actinomycetota</taxon>
        <taxon>Actinomycetes</taxon>
        <taxon>Streptosporangiales</taxon>
        <taxon>Nocardiopsidaceae</taxon>
        <taxon>Murinocardiopsis</taxon>
    </lineage>
</organism>
<sequence length="257" mass="28143">MRIVTLAERPDLVERLEGPDQPTWPDFVVNAPVGRRCWGRLAEDFPEYQIVLVEGSGAQERIVAEGYSIPLHRGIAAGPLPPEGWDYALSQGCADFDAGARPDTASALSIGIAADRLGAGLSPVMVRGLRDVAAAKGFRELLVPLRPTHKARYPLIPMADYARWTRPGDDAPFDPWLRVHWRLGGRIVGPCERSMVVTGSVADWEKWGGLPMPATGRYVIDGALAPVEIDRERDLGRYVEPNVWVRHPIEDAAASAP</sequence>
<dbReference type="OrthoDB" id="342444at2"/>
<gene>
    <name evidence="1" type="ORF">CLV63_102104</name>
</gene>
<proteinExistence type="predicted"/>
<dbReference type="RefSeq" id="WP_106581367.1">
    <property type="nucleotide sequence ID" value="NZ_PYGA01000002.1"/>
</dbReference>
<keyword evidence="2" id="KW-1185">Reference proteome</keyword>
<dbReference type="AlphaFoldDB" id="A0A2P8DRZ1"/>
<protein>
    <submittedName>
        <fullName evidence="1">Uncharacterized protein</fullName>
    </submittedName>
</protein>
<dbReference type="Proteomes" id="UP000240542">
    <property type="component" value="Unassembled WGS sequence"/>
</dbReference>
<accession>A0A2P8DRZ1</accession>
<comment type="caution">
    <text evidence="1">The sequence shown here is derived from an EMBL/GenBank/DDBJ whole genome shotgun (WGS) entry which is preliminary data.</text>
</comment>
<evidence type="ECO:0000313" key="1">
    <source>
        <dbReference type="EMBL" id="PSK99977.1"/>
    </source>
</evidence>
<evidence type="ECO:0000313" key="2">
    <source>
        <dbReference type="Proteomes" id="UP000240542"/>
    </source>
</evidence>